<dbReference type="EMBL" id="VKKG01000002">
    <property type="protein sequence ID" value="TRY18822.1"/>
    <property type="molecule type" value="Genomic_DNA"/>
</dbReference>
<dbReference type="InterPro" id="IPR020605">
    <property type="entry name" value="Octanoyltransferase_CS"/>
</dbReference>
<dbReference type="GO" id="GO:0033819">
    <property type="term" value="F:lipoyl(octanoyl) transferase activity"/>
    <property type="evidence" value="ECO:0007669"/>
    <property type="project" value="UniProtKB-EC"/>
</dbReference>
<dbReference type="GO" id="GO:0009249">
    <property type="term" value="P:protein lipoylation"/>
    <property type="evidence" value="ECO:0007669"/>
    <property type="project" value="InterPro"/>
</dbReference>
<feature type="binding site" evidence="5">
    <location>
        <begin position="181"/>
        <end position="183"/>
    </location>
    <ligand>
        <name>substrate</name>
    </ligand>
</feature>
<evidence type="ECO:0000256" key="4">
    <source>
        <dbReference type="ARBA" id="ARBA00024732"/>
    </source>
</evidence>
<dbReference type="InterPro" id="IPR004143">
    <property type="entry name" value="BPL_LPL_catalytic"/>
</dbReference>
<protein>
    <recommendedName>
        <fullName evidence="5">Octanoyltransferase</fullName>
        <ecNumber evidence="5">2.3.1.181</ecNumber>
    </recommendedName>
    <alternativeName>
        <fullName evidence="5">Lipoate-protein ligase B</fullName>
    </alternativeName>
    <alternativeName>
        <fullName evidence="5">Lipoyl/octanoyl transferase</fullName>
    </alternativeName>
    <alternativeName>
        <fullName evidence="5">Octanoyl-[acyl-carrier-protein]-protein N-octanoyltransferase</fullName>
    </alternativeName>
</protein>
<reference evidence="7 8" key="1">
    <citation type="submission" date="2019-07" db="EMBL/GenBank/DDBJ databases">
        <authorList>
            <person name="Zhou L.-Y."/>
        </authorList>
    </citation>
    <scope>NUCLEOTIDE SEQUENCE [LARGE SCALE GENOMIC DNA]</scope>
    <source>
        <strain evidence="7 8">YIM 101269</strain>
    </source>
</reference>
<dbReference type="NCBIfam" id="NF010925">
    <property type="entry name" value="PRK14345.1"/>
    <property type="match status" value="1"/>
</dbReference>
<sequence>MLVPARTRTPIRGSRDRGYDGEVTLTYEYLGLGREPSLTDYREVWDYQREIHAQVAADLRPGHVILNEHMPVYTAGRRTEPQERPFDGTPVVDVDRGGRITYHGPGQLVGYPIVHLADGVGVVDHVRRLEAAVIELLEGYGLAPRRVEGRTGVWFDADGERPERKICAIGVRVARRTTMHGFALNVQPSTTRFANIIPCGIADAGVTSVVEEAPGEWTVAGVAADLEPLLTRHLSGELAPGRGAGAAG</sequence>
<feature type="active site" description="Acyl-thioester intermediate" evidence="5">
    <location>
        <position position="199"/>
    </location>
</feature>
<comment type="caution">
    <text evidence="7">The sequence shown here is derived from an EMBL/GenBank/DDBJ whole genome shotgun (WGS) entry which is preliminary data.</text>
</comment>
<comment type="catalytic activity">
    <reaction evidence="5">
        <text>octanoyl-[ACP] + L-lysyl-[protein] = N(6)-octanoyl-L-lysyl-[protein] + holo-[ACP] + H(+)</text>
        <dbReference type="Rhea" id="RHEA:17665"/>
        <dbReference type="Rhea" id="RHEA-COMP:9636"/>
        <dbReference type="Rhea" id="RHEA-COMP:9685"/>
        <dbReference type="Rhea" id="RHEA-COMP:9752"/>
        <dbReference type="Rhea" id="RHEA-COMP:9928"/>
        <dbReference type="ChEBI" id="CHEBI:15378"/>
        <dbReference type="ChEBI" id="CHEBI:29969"/>
        <dbReference type="ChEBI" id="CHEBI:64479"/>
        <dbReference type="ChEBI" id="CHEBI:78463"/>
        <dbReference type="ChEBI" id="CHEBI:78809"/>
        <dbReference type="EC" id="2.3.1.181"/>
    </reaction>
</comment>
<comment type="miscellaneous">
    <text evidence="5">In the reaction, the free carboxyl group of octanoic acid is attached via an amide linkage to the epsilon-amino group of a specific lysine residue of lipoyl domains of lipoate-dependent enzymes.</text>
</comment>
<dbReference type="UniPathway" id="UPA00538">
    <property type="reaction ID" value="UER00592"/>
</dbReference>
<evidence type="ECO:0000256" key="3">
    <source>
        <dbReference type="ARBA" id="ARBA00023315"/>
    </source>
</evidence>
<dbReference type="EC" id="2.3.1.181" evidence="5"/>
<dbReference type="PROSITE" id="PS01313">
    <property type="entry name" value="LIPB"/>
    <property type="match status" value="1"/>
</dbReference>
<dbReference type="AlphaFoldDB" id="A0A553K289"/>
<feature type="site" description="Lowers pKa of active site Cys" evidence="5">
    <location>
        <position position="165"/>
    </location>
</feature>
<dbReference type="OrthoDB" id="9787061at2"/>
<evidence type="ECO:0000256" key="1">
    <source>
        <dbReference type="ARBA" id="ARBA00004821"/>
    </source>
</evidence>
<dbReference type="HAMAP" id="MF_00013">
    <property type="entry name" value="LipB"/>
    <property type="match status" value="1"/>
</dbReference>
<comment type="similarity">
    <text evidence="5">Belongs to the LipB family.</text>
</comment>
<comment type="pathway">
    <text evidence="1 5">Protein modification; protein lipoylation via endogenous pathway; protein N(6)-(lipoyl)lysine from octanoyl-[acyl-carrier-protein]: step 1/2.</text>
</comment>
<dbReference type="PANTHER" id="PTHR10993:SF7">
    <property type="entry name" value="LIPOYLTRANSFERASE 2, MITOCHONDRIAL-RELATED"/>
    <property type="match status" value="1"/>
</dbReference>
<feature type="domain" description="BPL/LPL catalytic" evidence="6">
    <location>
        <begin position="58"/>
        <end position="238"/>
    </location>
</feature>
<organism evidence="7 8">
    <name type="scientific">Tessaracoccus rhinocerotis</name>
    <dbReference type="NCBI Taxonomy" id="1689449"/>
    <lineage>
        <taxon>Bacteria</taxon>
        <taxon>Bacillati</taxon>
        <taxon>Actinomycetota</taxon>
        <taxon>Actinomycetes</taxon>
        <taxon>Propionibacteriales</taxon>
        <taxon>Propionibacteriaceae</taxon>
        <taxon>Tessaracoccus</taxon>
    </lineage>
</organism>
<dbReference type="CDD" id="cd16444">
    <property type="entry name" value="LipB"/>
    <property type="match status" value="1"/>
</dbReference>
<evidence type="ECO:0000256" key="2">
    <source>
        <dbReference type="ARBA" id="ARBA00022679"/>
    </source>
</evidence>
<dbReference type="InterPro" id="IPR045864">
    <property type="entry name" value="aa-tRNA-synth_II/BPL/LPL"/>
</dbReference>
<dbReference type="Proteomes" id="UP000317638">
    <property type="component" value="Unassembled WGS sequence"/>
</dbReference>
<dbReference type="InterPro" id="IPR000544">
    <property type="entry name" value="Octanoyltransferase"/>
</dbReference>
<feature type="binding site" evidence="5">
    <location>
        <begin position="96"/>
        <end position="103"/>
    </location>
    <ligand>
        <name>substrate</name>
    </ligand>
</feature>
<dbReference type="SUPFAM" id="SSF55681">
    <property type="entry name" value="Class II aaRS and biotin synthetases"/>
    <property type="match status" value="1"/>
</dbReference>
<dbReference type="NCBIfam" id="TIGR00214">
    <property type="entry name" value="lipB"/>
    <property type="match status" value="1"/>
</dbReference>
<comment type="subcellular location">
    <subcellularLocation>
        <location evidence="5">Cytoplasm</location>
    </subcellularLocation>
</comment>
<keyword evidence="5" id="KW-0963">Cytoplasm</keyword>
<evidence type="ECO:0000256" key="5">
    <source>
        <dbReference type="HAMAP-Rule" id="MF_00013"/>
    </source>
</evidence>
<feature type="binding site" evidence="5">
    <location>
        <begin position="168"/>
        <end position="170"/>
    </location>
    <ligand>
        <name>substrate</name>
    </ligand>
</feature>
<dbReference type="Pfam" id="PF21948">
    <property type="entry name" value="LplA-B_cat"/>
    <property type="match status" value="1"/>
</dbReference>
<evidence type="ECO:0000313" key="7">
    <source>
        <dbReference type="EMBL" id="TRY18822.1"/>
    </source>
</evidence>
<keyword evidence="3 5" id="KW-0012">Acyltransferase</keyword>
<comment type="function">
    <text evidence="4 5">Catalyzes the transfer of endogenously produced octanoic acid from octanoyl-acyl-carrier-protein onto the lipoyl domains of lipoate-dependent enzymes. Lipoyl-ACP can also act as a substrate although octanoyl-ACP is likely to be the physiological substrate.</text>
</comment>
<keyword evidence="8" id="KW-1185">Reference proteome</keyword>
<gene>
    <name evidence="5 7" type="primary">lipB</name>
    <name evidence="7" type="ORF">FOJ82_06840</name>
</gene>
<accession>A0A553K289</accession>
<proteinExistence type="inferred from homology"/>
<dbReference type="PROSITE" id="PS51733">
    <property type="entry name" value="BPL_LPL_CATALYTIC"/>
    <property type="match status" value="1"/>
</dbReference>
<dbReference type="Gene3D" id="3.30.930.10">
    <property type="entry name" value="Bira Bifunctional Protein, Domain 2"/>
    <property type="match status" value="1"/>
</dbReference>
<dbReference type="PANTHER" id="PTHR10993">
    <property type="entry name" value="OCTANOYLTRANSFERASE"/>
    <property type="match status" value="1"/>
</dbReference>
<keyword evidence="2 5" id="KW-0808">Transferase</keyword>
<name>A0A553K289_9ACTN</name>
<evidence type="ECO:0000313" key="8">
    <source>
        <dbReference type="Proteomes" id="UP000317638"/>
    </source>
</evidence>
<evidence type="ECO:0000259" key="6">
    <source>
        <dbReference type="PROSITE" id="PS51733"/>
    </source>
</evidence>
<dbReference type="GO" id="GO:0005737">
    <property type="term" value="C:cytoplasm"/>
    <property type="evidence" value="ECO:0007669"/>
    <property type="project" value="UniProtKB-SubCell"/>
</dbReference>